<feature type="transmembrane region" description="Helical" evidence="1">
    <location>
        <begin position="24"/>
        <end position="43"/>
    </location>
</feature>
<evidence type="ECO:0000313" key="3">
    <source>
        <dbReference type="Proteomes" id="UP000199045"/>
    </source>
</evidence>
<protein>
    <submittedName>
        <fullName evidence="2">Uncharacterized protein</fullName>
    </submittedName>
</protein>
<sequence length="56" mass="6514">MRGSVALWNNLHIIDTNWFESAPLLGTLISITYKGGLFIFLNFPVKIEDRKKRTNY</sequence>
<reference evidence="2 3" key="1">
    <citation type="submission" date="2016-10" db="EMBL/GenBank/DDBJ databases">
        <authorList>
            <person name="de Groot N.N."/>
        </authorList>
    </citation>
    <scope>NUCLEOTIDE SEQUENCE [LARGE SCALE GENOMIC DNA]</scope>
    <source>
        <strain evidence="2 3">DSM 527</strain>
    </source>
</reference>
<dbReference type="AlphaFoldDB" id="A0A1G7LZ82"/>
<dbReference type="Proteomes" id="UP000199045">
    <property type="component" value="Unassembled WGS sequence"/>
</dbReference>
<evidence type="ECO:0000256" key="1">
    <source>
        <dbReference type="SAM" id="Phobius"/>
    </source>
</evidence>
<organism evidence="2 3">
    <name type="scientific">Chitinophaga filiformis</name>
    <name type="common">Myxococcus filiformis</name>
    <name type="synonym">Flexibacter filiformis</name>
    <dbReference type="NCBI Taxonomy" id="104663"/>
    <lineage>
        <taxon>Bacteria</taxon>
        <taxon>Pseudomonadati</taxon>
        <taxon>Bacteroidota</taxon>
        <taxon>Chitinophagia</taxon>
        <taxon>Chitinophagales</taxon>
        <taxon>Chitinophagaceae</taxon>
        <taxon>Chitinophaga</taxon>
    </lineage>
</organism>
<accession>A0A1G7LZ82</accession>
<gene>
    <name evidence="2" type="ORF">SAMN04488121_102239</name>
</gene>
<proteinExistence type="predicted"/>
<dbReference type="EMBL" id="FNBN01000002">
    <property type="protein sequence ID" value="SDF54888.1"/>
    <property type="molecule type" value="Genomic_DNA"/>
</dbReference>
<keyword evidence="1" id="KW-1133">Transmembrane helix</keyword>
<keyword evidence="1" id="KW-0472">Membrane</keyword>
<name>A0A1G7LZ82_CHIFI</name>
<evidence type="ECO:0000313" key="2">
    <source>
        <dbReference type="EMBL" id="SDF54888.1"/>
    </source>
</evidence>
<keyword evidence="1" id="KW-0812">Transmembrane</keyword>
<dbReference type="STRING" id="104663.SAMN04488121_102239"/>